<dbReference type="AlphaFoldDB" id="A0A379TPD6"/>
<sequence>MPPVAAGIATYLAPKLFTLQEKAAASSAIVVGRYRRYRTRDPLCAGRAAADDYRQYALRRHCRHTSLKKAVEQGGSYLGENAFGTLIGLLEAQQQQAMTLSADAVCSLLQRVPGAASLNIIDAQLIDNITGHLLRCVSAPIWLPEHRQSSMNNLKSAWPAAFDMSLPPGAASE</sequence>
<dbReference type="EMBL" id="UGXC01000003">
    <property type="protein sequence ID" value="SUG51495.1"/>
    <property type="molecule type" value="Genomic_DNA"/>
</dbReference>
<name>A0A379TPD6_SALER</name>
<protein>
    <submittedName>
        <fullName evidence="1">Putative frv operon regulatory protein</fullName>
    </submittedName>
</protein>
<evidence type="ECO:0000313" key="2">
    <source>
        <dbReference type="Proteomes" id="UP000255443"/>
    </source>
</evidence>
<accession>A0A379TPD6</accession>
<evidence type="ECO:0000313" key="1">
    <source>
        <dbReference type="EMBL" id="SUG51495.1"/>
    </source>
</evidence>
<proteinExistence type="predicted"/>
<gene>
    <name evidence="1" type="ORF">NCTC7303_03844</name>
</gene>
<dbReference type="Proteomes" id="UP000255443">
    <property type="component" value="Unassembled WGS sequence"/>
</dbReference>
<reference evidence="1 2" key="1">
    <citation type="submission" date="2018-06" db="EMBL/GenBank/DDBJ databases">
        <authorList>
            <consortium name="Pathogen Informatics"/>
            <person name="Doyle S."/>
        </authorList>
    </citation>
    <scope>NUCLEOTIDE SEQUENCE [LARGE SCALE GENOMIC DNA]</scope>
    <source>
        <strain evidence="1 2">NCTC7303</strain>
    </source>
</reference>
<organism evidence="1 2">
    <name type="scientific">Salmonella enterica subsp. arizonae</name>
    <dbReference type="NCBI Taxonomy" id="59203"/>
    <lineage>
        <taxon>Bacteria</taxon>
        <taxon>Pseudomonadati</taxon>
        <taxon>Pseudomonadota</taxon>
        <taxon>Gammaproteobacteria</taxon>
        <taxon>Enterobacterales</taxon>
        <taxon>Enterobacteriaceae</taxon>
        <taxon>Salmonella</taxon>
    </lineage>
</organism>